<evidence type="ECO:0000313" key="9">
    <source>
        <dbReference type="EMBL" id="CCD23469.1"/>
    </source>
</evidence>
<evidence type="ECO:0000256" key="3">
    <source>
        <dbReference type="ARBA" id="ARBA00022705"/>
    </source>
</evidence>
<proteinExistence type="inferred from homology"/>
<evidence type="ECO:0000256" key="2">
    <source>
        <dbReference type="ARBA" id="ARBA00010840"/>
    </source>
</evidence>
<accession>G0W6Q8</accession>
<dbReference type="GO" id="GO:0005656">
    <property type="term" value="C:nuclear pre-replicative complex"/>
    <property type="evidence" value="ECO:0007669"/>
    <property type="project" value="EnsemblFungi"/>
</dbReference>
<dbReference type="Proteomes" id="UP000000689">
    <property type="component" value="Chromosome 2"/>
</dbReference>
<dbReference type="eggNOG" id="ENOG502QS52">
    <property type="taxonomic scope" value="Eukaryota"/>
</dbReference>
<dbReference type="GO" id="GO:0031261">
    <property type="term" value="C:DNA replication preinitiation complex"/>
    <property type="evidence" value="ECO:0007669"/>
    <property type="project" value="EnsemblFungi"/>
</dbReference>
<name>G0W6Q8_NAUDC</name>
<feature type="domain" description="ORC6 first cyclin-like" evidence="8">
    <location>
        <begin position="13"/>
        <end position="105"/>
    </location>
</feature>
<protein>
    <recommendedName>
        <fullName evidence="8">ORC6 first cyclin-like domain-containing protein</fullName>
    </recommendedName>
</protein>
<dbReference type="AlphaFoldDB" id="G0W6Q8"/>
<dbReference type="GO" id="GO:0006270">
    <property type="term" value="P:DNA replication initiation"/>
    <property type="evidence" value="ECO:0007669"/>
    <property type="project" value="EnsemblFungi"/>
</dbReference>
<dbReference type="GeneID" id="11496191"/>
<comment type="similarity">
    <text evidence="2">Belongs to the ORC6 family.</text>
</comment>
<dbReference type="STRING" id="1071378.G0W6Q8"/>
<dbReference type="GO" id="GO:0003688">
    <property type="term" value="F:DNA replication origin binding"/>
    <property type="evidence" value="ECO:0007669"/>
    <property type="project" value="EnsemblFungi"/>
</dbReference>
<dbReference type="OrthoDB" id="5367324at2759"/>
<evidence type="ECO:0000256" key="7">
    <source>
        <dbReference type="SAM" id="Phobius"/>
    </source>
</evidence>
<keyword evidence="10" id="KW-1185">Reference proteome</keyword>
<dbReference type="GO" id="GO:0005664">
    <property type="term" value="C:nuclear origin of replication recognition complex"/>
    <property type="evidence" value="ECO:0007669"/>
    <property type="project" value="EnsemblFungi"/>
</dbReference>
<evidence type="ECO:0000256" key="1">
    <source>
        <dbReference type="ARBA" id="ARBA00004123"/>
    </source>
</evidence>
<reference evidence="9 10" key="1">
    <citation type="journal article" date="2011" name="Proc. Natl. Acad. Sci. U.S.A.">
        <title>Evolutionary erosion of yeast sex chromosomes by mating-type switching accidents.</title>
        <authorList>
            <person name="Gordon J.L."/>
            <person name="Armisen D."/>
            <person name="Proux-Wera E."/>
            <person name="Oheigeartaigh S.S."/>
            <person name="Byrne K.P."/>
            <person name="Wolfe K.H."/>
        </authorList>
    </citation>
    <scope>NUCLEOTIDE SEQUENCE [LARGE SCALE GENOMIC DNA]</scope>
    <source>
        <strain evidence="10">ATCC 10597 / BCRC 20456 / CBS 421 / NBRC 0211 / NRRL Y-12639</strain>
    </source>
</reference>
<sequence>MSNQQIIRSLRDILNLTEKGEQDWNHGDMKKLVSATGTLYASSVNKIALKPDEETARYHICAFIAAEKLHEKYSPDLKFSTNNIPLEPKKVRHLLQIFKNTIFQSSPVKNISWTPSPKKKRNDKNSPVKDNGRFTAKDPKQLRKELFGAPTKVTPSKNVPSLSNSPTKSSTNDDDSPTKVRRKLAFEEDSGDDENNAIQASDKDRVVNAINNKEYTTDDNTDGEEEGEEQYNNDEGFETANEDTPSRVDADDNDVEESPERLIKRRKRSPNKKTGRPYSKMCLLSRKYYKVKPIEVIELCNQFELPQDVAYNVLEQYMSYASYLVCPWQLVCGLVMNCVFVVFNEKRRQDPRIDHRIIERICLLMKADNYDDVSECIKIVKELIIGERWFRDLQIKHNCFEGGSYEEVISVKLGSMFQPNKSLVSDEQYENWLNKVKQDIDLRDN</sequence>
<feature type="compositionally biased region" description="Polar residues" evidence="6">
    <location>
        <begin position="153"/>
        <end position="170"/>
    </location>
</feature>
<evidence type="ECO:0000256" key="4">
    <source>
        <dbReference type="ARBA" id="ARBA00023125"/>
    </source>
</evidence>
<dbReference type="HOGENOM" id="CLU_660677_0_0_1"/>
<dbReference type="KEGG" id="ndi:NDAI_0B04350"/>
<dbReference type="PIRSF" id="PIRSF022941">
    <property type="entry name" value="ORC6_fun"/>
    <property type="match status" value="1"/>
</dbReference>
<dbReference type="GO" id="GO:0006267">
    <property type="term" value="P:pre-replicative complex assembly involved in nuclear cell cycle DNA replication"/>
    <property type="evidence" value="ECO:0007669"/>
    <property type="project" value="EnsemblFungi"/>
</dbReference>
<keyword evidence="4" id="KW-0238">DNA-binding</keyword>
<evidence type="ECO:0000259" key="8">
    <source>
        <dbReference type="Pfam" id="PF05460"/>
    </source>
</evidence>
<organism evidence="9 10">
    <name type="scientific">Naumovozyma dairenensis (strain ATCC 10597 / BCRC 20456 / CBS 421 / NBRC 0211 / NRRL Y-12639)</name>
    <name type="common">Saccharomyces dairenensis</name>
    <dbReference type="NCBI Taxonomy" id="1071378"/>
    <lineage>
        <taxon>Eukaryota</taxon>
        <taxon>Fungi</taxon>
        <taxon>Dikarya</taxon>
        <taxon>Ascomycota</taxon>
        <taxon>Saccharomycotina</taxon>
        <taxon>Saccharomycetes</taxon>
        <taxon>Saccharomycetales</taxon>
        <taxon>Saccharomycetaceae</taxon>
        <taxon>Naumovozyma</taxon>
    </lineage>
</organism>
<keyword evidence="7" id="KW-0812">Transmembrane</keyword>
<keyword evidence="7" id="KW-0472">Membrane</keyword>
<feature type="transmembrane region" description="Helical" evidence="7">
    <location>
        <begin position="320"/>
        <end position="343"/>
    </location>
</feature>
<dbReference type="OMA" id="ARYHICA"/>
<gene>
    <name evidence="9" type="primary">NDAI0B04350</name>
    <name evidence="9" type="ordered locus">NDAI_0B04350</name>
</gene>
<feature type="compositionally biased region" description="Basic and acidic residues" evidence="6">
    <location>
        <begin position="123"/>
        <end position="146"/>
    </location>
</feature>
<dbReference type="EMBL" id="HE580268">
    <property type="protein sequence ID" value="CCD23469.1"/>
    <property type="molecule type" value="Genomic_DNA"/>
</dbReference>
<dbReference type="GO" id="GO:0030466">
    <property type="term" value="P:silent mating-type cassette heterochromatin formation"/>
    <property type="evidence" value="ECO:0007669"/>
    <property type="project" value="EnsemblFungi"/>
</dbReference>
<comment type="subcellular location">
    <subcellularLocation>
        <location evidence="1">Nucleus</location>
    </subcellularLocation>
</comment>
<dbReference type="InterPro" id="IPR016811">
    <property type="entry name" value="ORC6_fun"/>
</dbReference>
<dbReference type="InterPro" id="IPR008721">
    <property type="entry name" value="ORC6_cyclin_first"/>
</dbReference>
<keyword evidence="3" id="KW-0235">DNA replication</keyword>
<feature type="region of interest" description="Disordered" evidence="6">
    <location>
        <begin position="109"/>
        <end position="276"/>
    </location>
</feature>
<feature type="compositionally biased region" description="Basic residues" evidence="6">
    <location>
        <begin position="263"/>
        <end position="275"/>
    </location>
</feature>
<evidence type="ECO:0000256" key="6">
    <source>
        <dbReference type="SAM" id="MobiDB-lite"/>
    </source>
</evidence>
<evidence type="ECO:0000256" key="5">
    <source>
        <dbReference type="ARBA" id="ARBA00023242"/>
    </source>
</evidence>
<dbReference type="CDD" id="cd11583">
    <property type="entry name" value="Orc6_mid"/>
    <property type="match status" value="1"/>
</dbReference>
<dbReference type="RefSeq" id="XP_003668712.1">
    <property type="nucleotide sequence ID" value="XM_003668664.1"/>
</dbReference>
<keyword evidence="7" id="KW-1133">Transmembrane helix</keyword>
<evidence type="ECO:0000313" key="10">
    <source>
        <dbReference type="Proteomes" id="UP000000689"/>
    </source>
</evidence>
<feature type="compositionally biased region" description="Acidic residues" evidence="6">
    <location>
        <begin position="217"/>
        <end position="241"/>
    </location>
</feature>
<dbReference type="Pfam" id="PF05460">
    <property type="entry name" value="ORC6"/>
    <property type="match status" value="1"/>
</dbReference>
<keyword evidence="5" id="KW-0539">Nucleus</keyword>